<dbReference type="Proteomes" id="UP000092555">
    <property type="component" value="Unassembled WGS sequence"/>
</dbReference>
<dbReference type="GeneID" id="30028161"/>
<keyword evidence="1" id="KW-0472">Membrane</keyword>
<protein>
    <submittedName>
        <fullName evidence="2">Uncharacterized protein</fullName>
    </submittedName>
</protein>
<gene>
    <name evidence="2" type="ORF">METBIDRAFT_226803</name>
</gene>
<sequence length="100" mass="11136">MSSESTKKTIPALIGLDDDSLKDLKFCVASFCAIVIIIFNYAYIMRQWVLDPELPMSTLAFYLATLICTMIVSIGFLAKVVHPRIYCTVDGPAIAEKKNE</sequence>
<proteinExistence type="predicted"/>
<dbReference type="EMBL" id="LXTC01000009">
    <property type="protein sequence ID" value="OBA18020.1"/>
    <property type="molecule type" value="Genomic_DNA"/>
</dbReference>
<comment type="caution">
    <text evidence="2">The sequence shown here is derived from an EMBL/GenBank/DDBJ whole genome shotgun (WGS) entry which is preliminary data.</text>
</comment>
<feature type="transmembrane region" description="Helical" evidence="1">
    <location>
        <begin position="59"/>
        <end position="78"/>
    </location>
</feature>
<keyword evidence="1" id="KW-0812">Transmembrane</keyword>
<keyword evidence="1" id="KW-1133">Transmembrane helix</keyword>
<feature type="transmembrane region" description="Helical" evidence="1">
    <location>
        <begin position="26"/>
        <end position="44"/>
    </location>
</feature>
<dbReference type="AlphaFoldDB" id="A0A1A0H239"/>
<dbReference type="RefSeq" id="XP_018709415.1">
    <property type="nucleotide sequence ID" value="XM_018855185.1"/>
</dbReference>
<evidence type="ECO:0000256" key="1">
    <source>
        <dbReference type="SAM" id="Phobius"/>
    </source>
</evidence>
<keyword evidence="3" id="KW-1185">Reference proteome</keyword>
<evidence type="ECO:0000313" key="2">
    <source>
        <dbReference type="EMBL" id="OBA18020.1"/>
    </source>
</evidence>
<reference evidence="2 3" key="1">
    <citation type="submission" date="2016-05" db="EMBL/GenBank/DDBJ databases">
        <title>Comparative genomics of biotechnologically important yeasts.</title>
        <authorList>
            <consortium name="DOE Joint Genome Institute"/>
            <person name="Riley R."/>
            <person name="Haridas S."/>
            <person name="Wolfe K.H."/>
            <person name="Lopes M.R."/>
            <person name="Hittinger C.T."/>
            <person name="Goker M."/>
            <person name="Salamov A."/>
            <person name="Wisecaver J."/>
            <person name="Long T.M."/>
            <person name="Aerts A.L."/>
            <person name="Barry K."/>
            <person name="Choi C."/>
            <person name="Clum A."/>
            <person name="Coughlan A.Y."/>
            <person name="Deshpande S."/>
            <person name="Douglass A.P."/>
            <person name="Hanson S.J."/>
            <person name="Klenk H.-P."/>
            <person name="LaButti K."/>
            <person name="Lapidus A."/>
            <person name="Lindquist E."/>
            <person name="Lipzen A."/>
            <person name="Meier-kolthoff J.P."/>
            <person name="Ohm R.A."/>
            <person name="Otillar R.P."/>
            <person name="Pangilinan J."/>
            <person name="Peng Y."/>
            <person name="Rokas A."/>
            <person name="Rosa C.A."/>
            <person name="Scheuner C."/>
            <person name="Sibirny A.A."/>
            <person name="Slot J.C."/>
            <person name="Stielow J.B."/>
            <person name="Sun H."/>
            <person name="Kurtzman C.P."/>
            <person name="Blackwell M."/>
            <person name="Grigoriev I.V."/>
            <person name="Jeffries T.W."/>
        </authorList>
    </citation>
    <scope>NUCLEOTIDE SEQUENCE [LARGE SCALE GENOMIC DNA]</scope>
    <source>
        <strain evidence="2 3">NRRL YB-4993</strain>
    </source>
</reference>
<name>A0A1A0H239_9ASCO</name>
<organism evidence="2 3">
    <name type="scientific">Metschnikowia bicuspidata var. bicuspidata NRRL YB-4993</name>
    <dbReference type="NCBI Taxonomy" id="869754"/>
    <lineage>
        <taxon>Eukaryota</taxon>
        <taxon>Fungi</taxon>
        <taxon>Dikarya</taxon>
        <taxon>Ascomycota</taxon>
        <taxon>Saccharomycotina</taxon>
        <taxon>Pichiomycetes</taxon>
        <taxon>Metschnikowiaceae</taxon>
        <taxon>Metschnikowia</taxon>
    </lineage>
</organism>
<dbReference type="OrthoDB" id="4093584at2759"/>
<accession>A0A1A0H239</accession>
<evidence type="ECO:0000313" key="3">
    <source>
        <dbReference type="Proteomes" id="UP000092555"/>
    </source>
</evidence>